<sequence>MSDPPHQFDVDRGEQGRTDVDYRFDCEFCEAVLWSATEEGIKLHGASHLTDHRREISDAVDGRTWRIRCENDCGNVLAVVDSGATGFECSGCGQDNFEAVASRYLYWQIERL</sequence>
<reference evidence="1 2" key="1">
    <citation type="submission" date="2021-06" db="EMBL/GenBank/DDBJ databases">
        <title>Halomicroarcula sp. a new haloarchaeum isolated from saline soil.</title>
        <authorList>
            <person name="Duran-Viseras A."/>
            <person name="Sanchez-Porro C."/>
            <person name="Ventosa A."/>
        </authorList>
    </citation>
    <scope>NUCLEOTIDE SEQUENCE [LARGE SCALE GENOMIC DNA]</scope>
    <source>
        <strain evidence="1 2">F27</strain>
    </source>
</reference>
<proteinExistence type="predicted"/>
<dbReference type="RefSeq" id="WP_220580988.1">
    <property type="nucleotide sequence ID" value="NZ_RKLT01000006.1"/>
</dbReference>
<keyword evidence="2" id="KW-1185">Reference proteome</keyword>
<gene>
    <name evidence="1" type="ORF">EGH23_15985</name>
</gene>
<organism evidence="1 2">
    <name type="scientific">Haloarcula nitratireducens</name>
    <dbReference type="NCBI Taxonomy" id="2487749"/>
    <lineage>
        <taxon>Archaea</taxon>
        <taxon>Methanobacteriati</taxon>
        <taxon>Methanobacteriota</taxon>
        <taxon>Stenosarchaea group</taxon>
        <taxon>Halobacteria</taxon>
        <taxon>Halobacteriales</taxon>
        <taxon>Haloarculaceae</taxon>
        <taxon>Haloarcula</taxon>
    </lineage>
</organism>
<comment type="caution">
    <text evidence="1">The sequence shown here is derived from an EMBL/GenBank/DDBJ whole genome shotgun (WGS) entry which is preliminary data.</text>
</comment>
<protein>
    <recommendedName>
        <fullName evidence="3">C2H2-type domain-containing protein</fullName>
    </recommendedName>
</protein>
<evidence type="ECO:0000313" key="2">
    <source>
        <dbReference type="Proteomes" id="UP001430455"/>
    </source>
</evidence>
<evidence type="ECO:0008006" key="3">
    <source>
        <dbReference type="Google" id="ProtNLM"/>
    </source>
</evidence>
<dbReference type="AlphaFoldDB" id="A0AAW4PFP1"/>
<name>A0AAW4PFP1_9EURY</name>
<evidence type="ECO:0000313" key="1">
    <source>
        <dbReference type="EMBL" id="MBX0296381.1"/>
    </source>
</evidence>
<dbReference type="EMBL" id="RKLT01000006">
    <property type="protein sequence ID" value="MBX0296381.1"/>
    <property type="molecule type" value="Genomic_DNA"/>
</dbReference>
<accession>A0AAW4PFP1</accession>
<dbReference type="Proteomes" id="UP001430455">
    <property type="component" value="Unassembled WGS sequence"/>
</dbReference>